<evidence type="ECO:0000256" key="1">
    <source>
        <dbReference type="SAM" id="Phobius"/>
    </source>
</evidence>
<feature type="transmembrane region" description="Helical" evidence="1">
    <location>
        <begin position="47"/>
        <end position="66"/>
    </location>
</feature>
<comment type="caution">
    <text evidence="2">The sequence shown here is derived from an EMBL/GenBank/DDBJ whole genome shotgun (WGS) entry which is preliminary data.</text>
</comment>
<proteinExistence type="predicted"/>
<feature type="transmembrane region" description="Helical" evidence="1">
    <location>
        <begin position="81"/>
        <end position="99"/>
    </location>
</feature>
<feature type="transmembrane region" description="Helical" evidence="1">
    <location>
        <begin position="14"/>
        <end position="35"/>
    </location>
</feature>
<sequence>MANWKSPATLTGHILPTSATMVGVCVTAIGIVKLMHVGTVGYYVDKLLAVDSITFLICSVVSFASARMEAKAVQLETTAESIFLVGLFLLGIASVFMVFKIG</sequence>
<keyword evidence="1" id="KW-1133">Transmembrane helix</keyword>
<keyword evidence="1" id="KW-0812">Transmembrane</keyword>
<dbReference type="EMBL" id="MLJW01000217">
    <property type="protein sequence ID" value="OIQ92999.1"/>
    <property type="molecule type" value="Genomic_DNA"/>
</dbReference>
<gene>
    <name evidence="2" type="ORF">GALL_250490</name>
</gene>
<evidence type="ECO:0000313" key="2">
    <source>
        <dbReference type="EMBL" id="OIQ92999.1"/>
    </source>
</evidence>
<protein>
    <submittedName>
        <fullName evidence="2">Uncharacterized protein</fullName>
    </submittedName>
</protein>
<accession>A0A1J5RLY5</accession>
<keyword evidence="1" id="KW-0472">Membrane</keyword>
<name>A0A1J5RLY5_9ZZZZ</name>
<dbReference type="AlphaFoldDB" id="A0A1J5RLY5"/>
<reference evidence="2" key="1">
    <citation type="submission" date="2016-10" db="EMBL/GenBank/DDBJ databases">
        <title>Sequence of Gallionella enrichment culture.</title>
        <authorList>
            <person name="Poehlein A."/>
            <person name="Muehling M."/>
            <person name="Daniel R."/>
        </authorList>
    </citation>
    <scope>NUCLEOTIDE SEQUENCE</scope>
</reference>
<organism evidence="2">
    <name type="scientific">mine drainage metagenome</name>
    <dbReference type="NCBI Taxonomy" id="410659"/>
    <lineage>
        <taxon>unclassified sequences</taxon>
        <taxon>metagenomes</taxon>
        <taxon>ecological metagenomes</taxon>
    </lineage>
</organism>